<proteinExistence type="inferred from homology"/>
<evidence type="ECO:0000256" key="5">
    <source>
        <dbReference type="ARBA" id="ARBA00022691"/>
    </source>
</evidence>
<dbReference type="RefSeq" id="WP_005984483.1">
    <property type="nucleotide sequence ID" value="NZ_JH470338.1"/>
</dbReference>
<dbReference type="EMBL" id="ACRN01000001">
    <property type="protein sequence ID" value="EHM89440.1"/>
    <property type="molecule type" value="Genomic_DNA"/>
</dbReference>
<dbReference type="Gene3D" id="3.40.50.150">
    <property type="entry name" value="Vaccinia Virus protein VP39"/>
    <property type="match status" value="1"/>
</dbReference>
<comment type="similarity">
    <text evidence="1">Belongs to the N(4)/N(6)-methyltransferase family.</text>
</comment>
<name>G9PDM2_9ACTO</name>
<dbReference type="OrthoDB" id="9784823at2"/>
<comment type="caution">
    <text evidence="10">The sequence shown here is derived from an EMBL/GenBank/DDBJ whole genome shotgun (WGS) entry which is preliminary data.</text>
</comment>
<dbReference type="InterPro" id="IPR052916">
    <property type="entry name" value="Type-I_RE_MTase_Subunit"/>
</dbReference>
<evidence type="ECO:0000256" key="3">
    <source>
        <dbReference type="ARBA" id="ARBA00022603"/>
    </source>
</evidence>
<dbReference type="InterPro" id="IPR022749">
    <property type="entry name" value="D12N6_MeTrfase_N"/>
</dbReference>
<dbReference type="GO" id="GO:0008170">
    <property type="term" value="F:N-methyltransferase activity"/>
    <property type="evidence" value="ECO:0007669"/>
    <property type="project" value="InterPro"/>
</dbReference>
<dbReference type="SUPFAM" id="SSF53335">
    <property type="entry name" value="S-adenosyl-L-methionine-dependent methyltransferases"/>
    <property type="match status" value="1"/>
</dbReference>
<dbReference type="STRING" id="435830.HMPREF0045_00105"/>
<dbReference type="PANTHER" id="PTHR42998">
    <property type="entry name" value="TYPE I RESTRICTION ENZYME HINDVIIP M PROTEIN-RELATED"/>
    <property type="match status" value="1"/>
</dbReference>
<evidence type="ECO:0000256" key="7">
    <source>
        <dbReference type="ARBA" id="ARBA00047942"/>
    </source>
</evidence>
<dbReference type="PROSITE" id="PS00092">
    <property type="entry name" value="N6_MTASE"/>
    <property type="match status" value="1"/>
</dbReference>
<keyword evidence="6" id="KW-0680">Restriction system</keyword>
<evidence type="ECO:0000259" key="9">
    <source>
        <dbReference type="Pfam" id="PF12161"/>
    </source>
</evidence>
<reference evidence="10 11" key="1">
    <citation type="submission" date="2011-10" db="EMBL/GenBank/DDBJ databases">
        <title>The Genome Sequence of Actinomyces graevenitzii C83.</title>
        <authorList>
            <consortium name="The Broad Institute Genome Sequencing Platform"/>
            <consortium name="The Broad Institute Genome Sequencing Center for Infectious Disease"/>
            <person name="Earl A."/>
            <person name="Ward D."/>
            <person name="Feldgarden M."/>
            <person name="Gevers D."/>
            <person name="Sibley C.D."/>
            <person name="Field T.R."/>
            <person name="Grinwis M."/>
            <person name="Eshaghurshan C.S."/>
            <person name="Surette M.G."/>
            <person name="Young S.K."/>
            <person name="Zeng Q."/>
            <person name="Gargeya S."/>
            <person name="Fitzgerald M."/>
            <person name="Haas B."/>
            <person name="Abouelleil A."/>
            <person name="Alvarado L."/>
            <person name="Arachchi H.M."/>
            <person name="Berlin A."/>
            <person name="Brown A."/>
            <person name="Chapman S.B."/>
            <person name="Chen Z."/>
            <person name="Dunbar C."/>
            <person name="Freedman E."/>
            <person name="Gearin G."/>
            <person name="Goldberg J."/>
            <person name="Griggs A."/>
            <person name="Gujja S."/>
            <person name="Heiman D."/>
            <person name="Howarth C."/>
            <person name="Larson L."/>
            <person name="Lui A."/>
            <person name="MacDonald P.J.P."/>
            <person name="Montmayeur A."/>
            <person name="Murphy C."/>
            <person name="Neiman D."/>
            <person name="Pearson M."/>
            <person name="Priest M."/>
            <person name="Roberts A."/>
            <person name="Saif S."/>
            <person name="Shea T."/>
            <person name="Shenoy N."/>
            <person name="Sisk P."/>
            <person name="Stolte C."/>
            <person name="Sykes S."/>
            <person name="Wortman J."/>
            <person name="Nusbaum C."/>
            <person name="Birren B."/>
        </authorList>
    </citation>
    <scope>NUCLEOTIDE SEQUENCE [LARGE SCALE GENOMIC DNA]</scope>
    <source>
        <strain evidence="10 11">C83</strain>
    </source>
</reference>
<protein>
    <recommendedName>
        <fullName evidence="2">site-specific DNA-methyltransferase (adenine-specific)</fullName>
        <ecNumber evidence="2">2.1.1.72</ecNumber>
    </recommendedName>
</protein>
<keyword evidence="3" id="KW-0489">Methyltransferase</keyword>
<dbReference type="Pfam" id="PF02384">
    <property type="entry name" value="N6_Mtase"/>
    <property type="match status" value="1"/>
</dbReference>
<accession>G9PDM2</accession>
<gene>
    <name evidence="10" type="ORF">HMPREF0045_00105</name>
</gene>
<evidence type="ECO:0000256" key="4">
    <source>
        <dbReference type="ARBA" id="ARBA00022679"/>
    </source>
</evidence>
<dbReference type="HOGENOM" id="CLU_013049_4_1_11"/>
<dbReference type="AlphaFoldDB" id="G9PDM2"/>
<dbReference type="PRINTS" id="PR00507">
    <property type="entry name" value="N12N6MTFRASE"/>
</dbReference>
<dbReference type="Gene3D" id="1.20.1260.30">
    <property type="match status" value="1"/>
</dbReference>
<dbReference type="InterPro" id="IPR029063">
    <property type="entry name" value="SAM-dependent_MTases_sf"/>
</dbReference>
<dbReference type="Pfam" id="PF12161">
    <property type="entry name" value="HsdM_N"/>
    <property type="match status" value="1"/>
</dbReference>
<dbReference type="InterPro" id="IPR038333">
    <property type="entry name" value="T1MK-like_N_sf"/>
</dbReference>
<dbReference type="EC" id="2.1.1.72" evidence="2"/>
<feature type="domain" description="DNA methylase adenine-specific" evidence="8">
    <location>
        <begin position="164"/>
        <end position="484"/>
    </location>
</feature>
<evidence type="ECO:0000313" key="10">
    <source>
        <dbReference type="EMBL" id="EHM89440.1"/>
    </source>
</evidence>
<dbReference type="eggNOG" id="COG0286">
    <property type="taxonomic scope" value="Bacteria"/>
</dbReference>
<comment type="catalytic activity">
    <reaction evidence="7">
        <text>a 2'-deoxyadenosine in DNA + S-adenosyl-L-methionine = an N(6)-methyl-2'-deoxyadenosine in DNA + S-adenosyl-L-homocysteine + H(+)</text>
        <dbReference type="Rhea" id="RHEA:15197"/>
        <dbReference type="Rhea" id="RHEA-COMP:12418"/>
        <dbReference type="Rhea" id="RHEA-COMP:12419"/>
        <dbReference type="ChEBI" id="CHEBI:15378"/>
        <dbReference type="ChEBI" id="CHEBI:57856"/>
        <dbReference type="ChEBI" id="CHEBI:59789"/>
        <dbReference type="ChEBI" id="CHEBI:90615"/>
        <dbReference type="ChEBI" id="CHEBI:90616"/>
        <dbReference type="EC" id="2.1.1.72"/>
    </reaction>
</comment>
<dbReference type="CDD" id="cd02440">
    <property type="entry name" value="AdoMet_MTases"/>
    <property type="match status" value="1"/>
</dbReference>
<keyword evidence="11" id="KW-1185">Reference proteome</keyword>
<dbReference type="GO" id="GO:0009007">
    <property type="term" value="F:site-specific DNA-methyltransferase (adenine-specific) activity"/>
    <property type="evidence" value="ECO:0007669"/>
    <property type="project" value="UniProtKB-EC"/>
</dbReference>
<evidence type="ECO:0000256" key="2">
    <source>
        <dbReference type="ARBA" id="ARBA00011900"/>
    </source>
</evidence>
<dbReference type="InterPro" id="IPR002052">
    <property type="entry name" value="DNA_methylase_N6_adenine_CS"/>
</dbReference>
<dbReference type="GO" id="GO:0032259">
    <property type="term" value="P:methylation"/>
    <property type="evidence" value="ECO:0007669"/>
    <property type="project" value="UniProtKB-KW"/>
</dbReference>
<dbReference type="GO" id="GO:0003677">
    <property type="term" value="F:DNA binding"/>
    <property type="evidence" value="ECO:0007669"/>
    <property type="project" value="InterPro"/>
</dbReference>
<keyword evidence="5" id="KW-0949">S-adenosyl-L-methionine</keyword>
<organism evidence="10 11">
    <name type="scientific">Actinomyces graevenitzii C83</name>
    <dbReference type="NCBI Taxonomy" id="435830"/>
    <lineage>
        <taxon>Bacteria</taxon>
        <taxon>Bacillati</taxon>
        <taxon>Actinomycetota</taxon>
        <taxon>Actinomycetes</taxon>
        <taxon>Actinomycetales</taxon>
        <taxon>Actinomycetaceae</taxon>
        <taxon>Actinomyces</taxon>
    </lineage>
</organism>
<evidence type="ECO:0000259" key="8">
    <source>
        <dbReference type="Pfam" id="PF02384"/>
    </source>
</evidence>
<dbReference type="PATRIC" id="fig|435830.3.peg.91"/>
<dbReference type="Proteomes" id="UP000003822">
    <property type="component" value="Unassembled WGS sequence"/>
</dbReference>
<evidence type="ECO:0000256" key="1">
    <source>
        <dbReference type="ARBA" id="ARBA00006594"/>
    </source>
</evidence>
<sequence length="524" mass="58731">MASKKGDEMTLERTLWETAESMRAKGNQEASEYKHVVLGLVFLKYVSDKFNERREELTQELMDEGIDDDQIPSFLEDRDEYSGKNVFWIPDGARWEQLQAKAKLPGIGQAIDEAMRLIERENPTLMGVLPRNYGREDLKDEMLGELIDLIGSIGFGADSDHGADDILGRVYEYFLGMFAGAEKGKDGGEFYTPRSVVNLLVEMLQPFSGRVYDPCCGSGGMFVQSARFVEAHGGSRDALSIYGQEKAASTWRLAKMNLALRGIEADLGPRDAETFTEDQHPDLRADFIIANPPFNLKGYWSAVLEDDPRWAYGTPNASNANYAWIQHFLYHLAPSGSAGFVMSNGALSSKAKTDGTIRQTLVEADLVDCIVALPDKLFFNTGIPACLWFLAKNRHGNGHRDRHGEVLFIDARSMGEMITRAQRQLTEADIERIAGTYNTWRSRDAHENYEDVAGFCKAATLEEIRDNDFILTPGRYVGLDQTEDPDAEPAEQKIKRLTAELLAELDRGRELEERIRTAIGGEQR</sequence>
<evidence type="ECO:0000256" key="6">
    <source>
        <dbReference type="ARBA" id="ARBA00022747"/>
    </source>
</evidence>
<evidence type="ECO:0000313" key="11">
    <source>
        <dbReference type="Proteomes" id="UP000003822"/>
    </source>
</evidence>
<keyword evidence="4" id="KW-0808">Transferase</keyword>
<dbReference type="PANTHER" id="PTHR42998:SF1">
    <property type="entry name" value="TYPE I RESTRICTION ENZYME HINDI METHYLASE SUBUNIT"/>
    <property type="match status" value="1"/>
</dbReference>
<dbReference type="InterPro" id="IPR003356">
    <property type="entry name" value="DNA_methylase_A-5"/>
</dbReference>
<dbReference type="GO" id="GO:0009307">
    <property type="term" value="P:DNA restriction-modification system"/>
    <property type="evidence" value="ECO:0007669"/>
    <property type="project" value="UniProtKB-KW"/>
</dbReference>
<feature type="domain" description="N6 adenine-specific DNA methyltransferase N-terminal" evidence="9">
    <location>
        <begin position="11"/>
        <end position="150"/>
    </location>
</feature>